<feature type="coiled-coil region" evidence="2">
    <location>
        <begin position="1102"/>
        <end position="1150"/>
    </location>
</feature>
<dbReference type="SMART" id="SM00031">
    <property type="entry name" value="DED"/>
    <property type="match status" value="1"/>
</dbReference>
<dbReference type="AlphaFoldDB" id="A0A6J8BTA6"/>
<reference evidence="5 6" key="1">
    <citation type="submission" date="2020-06" db="EMBL/GenBank/DDBJ databases">
        <authorList>
            <person name="Li R."/>
            <person name="Bekaert M."/>
        </authorList>
    </citation>
    <scope>NUCLEOTIDE SEQUENCE [LARGE SCALE GENOMIC DNA]</scope>
    <source>
        <strain evidence="6">wild</strain>
    </source>
</reference>
<evidence type="ECO:0000256" key="2">
    <source>
        <dbReference type="SAM" id="Coils"/>
    </source>
</evidence>
<dbReference type="InterPro" id="IPR001875">
    <property type="entry name" value="DED_dom"/>
</dbReference>
<feature type="region of interest" description="Disordered" evidence="3">
    <location>
        <begin position="1069"/>
        <end position="1092"/>
    </location>
</feature>
<proteinExistence type="predicted"/>
<feature type="region of interest" description="Disordered" evidence="3">
    <location>
        <begin position="857"/>
        <end position="878"/>
    </location>
</feature>
<evidence type="ECO:0000256" key="1">
    <source>
        <dbReference type="ARBA" id="ARBA00022703"/>
    </source>
</evidence>
<keyword evidence="2" id="KW-0175">Coiled coil</keyword>
<gene>
    <name evidence="5" type="ORF">MCOR_21083</name>
</gene>
<evidence type="ECO:0000313" key="6">
    <source>
        <dbReference type="Proteomes" id="UP000507470"/>
    </source>
</evidence>
<dbReference type="Gene3D" id="1.10.533.10">
    <property type="entry name" value="Death Domain, Fas"/>
    <property type="match status" value="1"/>
</dbReference>
<dbReference type="GO" id="GO:0042981">
    <property type="term" value="P:regulation of apoptotic process"/>
    <property type="evidence" value="ECO:0007669"/>
    <property type="project" value="InterPro"/>
</dbReference>
<evidence type="ECO:0000313" key="5">
    <source>
        <dbReference type="EMBL" id="CAC5385547.1"/>
    </source>
</evidence>
<dbReference type="InterPro" id="IPR011029">
    <property type="entry name" value="DEATH-like_dom_sf"/>
</dbReference>
<sequence>MESVVFDSYRILTKEVALGLSPENIKIIKFLIRDVGKGVLEKITTGTDIVQLLEERCMLSAENVEKLSKLLQLAGRNDLDKNVQQYVESAISRNLSNHDYYGLHGMHVTANYEETNDYHSLCEHMIRNNSVILKGMCNPDRQCLCPPGTWKSQHAFRYAHKFSETRKQDQKSLIWRVECNTELNIYTSLSHLMNFLKIQCINSENHMKESIKIMLSRAIEVLESENYKDTKHLFILLGFVLPRNDLIEMFLRQLSEYGNISIIVTTSQSLSNDFDKFVIVLQGMTEKEAVGFLNVDDSSMEKAELAKRLSYSPDGLVFARTYLHTTKISINTYIERLENITSTDSASKKACEMLISEAEDSMSANEKKVLHLMPYLNTDNIPIFVLKSLLPHTLSRKEKAILIDHFLRTLDKYSLISHITGLDEHRVIAAHRFTLMIVKASSTGCERNYHLKELLNFFMCYIDLDARLLEVIHRNVLLLDHAVRFLFHFEDCLKSLFPETKAKLCYIYCAVGITYRLYGNTELSANTYLQKAKRTMHETFLSSHQHHLPSDKTENPYTTLDEYLNGSDALQEHCKSIFNILIEKGKNISQAFVDEFVRNKYRNSRSISLLCEYGQIPIEDVHTNQLNNEVVGKLKSKNLIMEGENISKTFLVELMIRILYNSSKNKWLMEISKDSFTKHERGKLRKHLSSTHFPVTPDSLIEHQMAHCLTKSLQQHLSNLPRHDTRMESSENTVLSFCPVFSPVTHRSGILYMLRSFSDPNRLSPLLNEAIKLLDSLDVNIDGTGFTEFGVVKRIGDSSLFHSVMIDRIKMECYEKLFKLECPDTSMKDDTSNKESLEESFILEGDGIEENENLKKMDIPSKDDGTGDDDFVTTDTTGNRSDVQEDVALVSTYTTGQGLPNDDANVERTGTTGVISVFTCEDLEATYLTVNRLPVENEHLLKALAIAKQLEEKIDDMTSWKALSGIHLKIAKVFKHTKTEENIIKAKHHYKKAYDREYESNNTRLTRFHLKAIVHYAECCLQFPIEKDLKKAKTLALAMKYRFRLVETGTLFNEVIEDIDYCLDKLSQKQHPDRSSNTKEKPEVDTKSTQTDTLTNENNWLLKEFKRKRDRLKQNQSGLLEHYKNLECDIETINREIYSVEEEIANIEERLEIEPYLS</sequence>
<dbReference type="OrthoDB" id="6076681at2759"/>
<evidence type="ECO:0000256" key="3">
    <source>
        <dbReference type="SAM" id="MobiDB-lite"/>
    </source>
</evidence>
<dbReference type="Pfam" id="PF01335">
    <property type="entry name" value="DED"/>
    <property type="match status" value="1"/>
</dbReference>
<accession>A0A6J8BTA6</accession>
<dbReference type="GO" id="GO:0006915">
    <property type="term" value="P:apoptotic process"/>
    <property type="evidence" value="ECO:0007669"/>
    <property type="project" value="UniProtKB-KW"/>
</dbReference>
<name>A0A6J8BTA6_MYTCO</name>
<dbReference type="EMBL" id="CACVKT020003740">
    <property type="protein sequence ID" value="CAC5385547.1"/>
    <property type="molecule type" value="Genomic_DNA"/>
</dbReference>
<feature type="compositionally biased region" description="Basic and acidic residues" evidence="3">
    <location>
        <begin position="1069"/>
        <end position="1086"/>
    </location>
</feature>
<dbReference type="Proteomes" id="UP000507470">
    <property type="component" value="Unassembled WGS sequence"/>
</dbReference>
<organism evidence="5 6">
    <name type="scientific">Mytilus coruscus</name>
    <name type="common">Sea mussel</name>
    <dbReference type="NCBI Taxonomy" id="42192"/>
    <lineage>
        <taxon>Eukaryota</taxon>
        <taxon>Metazoa</taxon>
        <taxon>Spiralia</taxon>
        <taxon>Lophotrochozoa</taxon>
        <taxon>Mollusca</taxon>
        <taxon>Bivalvia</taxon>
        <taxon>Autobranchia</taxon>
        <taxon>Pteriomorphia</taxon>
        <taxon>Mytilida</taxon>
        <taxon>Mytiloidea</taxon>
        <taxon>Mytilidae</taxon>
        <taxon>Mytilinae</taxon>
        <taxon>Mytilus</taxon>
    </lineage>
</organism>
<dbReference type="PANTHER" id="PTHR48169">
    <property type="entry name" value="DED DOMAIN-CONTAINING PROTEIN"/>
    <property type="match status" value="1"/>
</dbReference>
<protein>
    <recommendedName>
        <fullName evidence="4">DED domain-containing protein</fullName>
    </recommendedName>
</protein>
<keyword evidence="1" id="KW-0053">Apoptosis</keyword>
<keyword evidence="6" id="KW-1185">Reference proteome</keyword>
<dbReference type="PROSITE" id="PS50168">
    <property type="entry name" value="DED"/>
    <property type="match status" value="1"/>
</dbReference>
<dbReference type="PANTHER" id="PTHR48169:SF7">
    <property type="entry name" value="CASPASE 10"/>
    <property type="match status" value="1"/>
</dbReference>
<dbReference type="SUPFAM" id="SSF47986">
    <property type="entry name" value="DEATH domain"/>
    <property type="match status" value="1"/>
</dbReference>
<feature type="domain" description="DED" evidence="4">
    <location>
        <begin position="8"/>
        <end position="85"/>
    </location>
</feature>
<evidence type="ECO:0000259" key="4">
    <source>
        <dbReference type="PROSITE" id="PS50168"/>
    </source>
</evidence>